<accession>A0A183MJ62</accession>
<dbReference type="PANTHER" id="PTHR13480:SF0">
    <property type="entry name" value="E3 UBIQUITIN-PROTEIN LIGASE HAKAI"/>
    <property type="match status" value="1"/>
</dbReference>
<feature type="region of interest" description="Disordered" evidence="15">
    <location>
        <begin position="568"/>
        <end position="604"/>
    </location>
</feature>
<dbReference type="PANTHER" id="PTHR13480">
    <property type="entry name" value="E3 UBIQUITIN-PROTEIN LIGASE HAKAI-RELATED"/>
    <property type="match status" value="1"/>
</dbReference>
<comment type="similarity">
    <text evidence="12">Belongs to the Hakai family.</text>
</comment>
<dbReference type="Gene3D" id="6.10.140.2210">
    <property type="match status" value="1"/>
</dbReference>
<evidence type="ECO:0000256" key="6">
    <source>
        <dbReference type="ARBA" id="ARBA00022679"/>
    </source>
</evidence>
<keyword evidence="6" id="KW-0808">Transferase</keyword>
<keyword evidence="10" id="KW-0862">Zinc</keyword>
<sequence>MVCSPGSQRSVSRSTARTHSASRSRSRSGSIRRSYTHSNRSRSGTRSFSRRSSHSRRSTRSKSHSNYSRSHSGSRRSRSWSRSRSRSHGRSAYSSRSRSASRSRSRSYRSRRKSFFRSRTRSCSYHSVRSRSHSPNSRNVSPSAKCIKDPRDRSKRAHWTNNVWLVGEKAKDTVFHFCDICDLPIVIYGRLLPCKHVLCYTCAMNLMKKCNRCQKSIQTVERCLVGGIFMCFESDGCRRTYLSHRDLQAHIDHRHRTGSTAITSVANNSSSNNVNSTMITKNDIVTHSEIITPLPNQVNFTEEASLLSGVVKTITTNANQVTTPLSIDKTTTGAPPPMSLLGPSPRLVMNTMIPPTCGTTQPNIYINNQKNSGLLPLPPAQTSSSTIFSNRLPMGIPRPLRLNNLNSSCNTTTNNNNNSNNTVTNNFPQLQQFTNCPPPTLPPPPSIGAPNIRAPPPGPLQQAPPPSAFLANSLSIPSSSSAQHNQNFSGASAVAALAAVVSAAMSAAAAVQSKSAGMTVVGGTNNLSGATIQQSLTSNQMQPPNPLNASSLITNALRATNPNWNPLGTGVSNVLNNSNNNNNNNANSNNNSQNNFNSRCLPFQ</sequence>
<feature type="compositionally biased region" description="Basic residues" evidence="15">
    <location>
        <begin position="48"/>
        <end position="63"/>
    </location>
</feature>
<evidence type="ECO:0000256" key="5">
    <source>
        <dbReference type="ARBA" id="ARBA00022473"/>
    </source>
</evidence>
<comment type="subcellular location">
    <subcellularLocation>
        <location evidence="2">Nucleus</location>
    </subcellularLocation>
</comment>
<comment type="catalytic activity">
    <reaction evidence="1">
        <text>S-ubiquitinyl-[E2 ubiquitin-conjugating enzyme]-L-cysteine + [acceptor protein]-L-lysine = [E2 ubiquitin-conjugating enzyme]-L-cysteine + N(6)-ubiquitinyl-[acceptor protein]-L-lysine.</text>
        <dbReference type="EC" id="2.3.2.27"/>
    </reaction>
</comment>
<keyword evidence="7" id="KW-0479">Metal-binding</keyword>
<keyword evidence="5" id="KW-0217">Developmental protein</keyword>
<evidence type="ECO:0000256" key="8">
    <source>
        <dbReference type="ARBA" id="ARBA00022771"/>
    </source>
</evidence>
<keyword evidence="9" id="KW-0833">Ubl conjugation pathway</keyword>
<feature type="region of interest" description="Disordered" evidence="15">
    <location>
        <begin position="406"/>
        <end position="462"/>
    </location>
</feature>
<protein>
    <recommendedName>
        <fullName evidence="13">E3 ubiquitin-protein ligase Hakai</fullName>
        <ecNumber evidence="4">2.3.2.27</ecNumber>
    </recommendedName>
</protein>
<evidence type="ECO:0000313" key="20">
    <source>
        <dbReference type="WBParaSite" id="SMRG1_69300.1"/>
    </source>
</evidence>
<dbReference type="STRING" id="48269.A0A183MJ62"/>
<gene>
    <name evidence="17" type="ORF">SMRZ_LOCUS16087</name>
</gene>
<evidence type="ECO:0000256" key="10">
    <source>
        <dbReference type="ARBA" id="ARBA00022833"/>
    </source>
</evidence>
<evidence type="ECO:0000256" key="2">
    <source>
        <dbReference type="ARBA" id="ARBA00004123"/>
    </source>
</evidence>
<dbReference type="InterPro" id="IPR041042">
    <property type="entry name" value="Znf_Hakai"/>
</dbReference>
<evidence type="ECO:0000256" key="14">
    <source>
        <dbReference type="PROSITE-ProRule" id="PRU00175"/>
    </source>
</evidence>
<evidence type="ECO:0000256" key="12">
    <source>
        <dbReference type="ARBA" id="ARBA00038499"/>
    </source>
</evidence>
<dbReference type="PROSITE" id="PS50089">
    <property type="entry name" value="ZF_RING_2"/>
    <property type="match status" value="1"/>
</dbReference>
<dbReference type="GO" id="GO:0008270">
    <property type="term" value="F:zinc ion binding"/>
    <property type="evidence" value="ECO:0007669"/>
    <property type="project" value="UniProtKB-KW"/>
</dbReference>
<dbReference type="Gene3D" id="3.30.40.10">
    <property type="entry name" value="Zinc/RING finger domain, C3HC4 (zinc finger)"/>
    <property type="match status" value="1"/>
</dbReference>
<evidence type="ECO:0000256" key="13">
    <source>
        <dbReference type="ARBA" id="ARBA00041081"/>
    </source>
</evidence>
<feature type="compositionally biased region" description="Low complexity" evidence="15">
    <location>
        <begin position="9"/>
        <end position="19"/>
    </location>
</feature>
<evidence type="ECO:0000256" key="7">
    <source>
        <dbReference type="ARBA" id="ARBA00022723"/>
    </source>
</evidence>
<feature type="compositionally biased region" description="Low complexity" evidence="15">
    <location>
        <begin position="572"/>
        <end position="598"/>
    </location>
</feature>
<feature type="region of interest" description="Disordered" evidence="15">
    <location>
        <begin position="1"/>
        <end position="151"/>
    </location>
</feature>
<dbReference type="PROSITE" id="PS00518">
    <property type="entry name" value="ZF_RING_1"/>
    <property type="match status" value="1"/>
</dbReference>
<reference evidence="17 19" key="1">
    <citation type="submission" date="2018-11" db="EMBL/GenBank/DDBJ databases">
        <authorList>
            <consortium name="Pathogen Informatics"/>
        </authorList>
    </citation>
    <scope>NUCLEOTIDE SEQUENCE [LARGE SCALE GENOMIC DNA]</scope>
    <source>
        <strain evidence="17 19">Zambia</strain>
    </source>
</reference>
<dbReference type="GO" id="GO:0016567">
    <property type="term" value="P:protein ubiquitination"/>
    <property type="evidence" value="ECO:0007669"/>
    <property type="project" value="UniProtKB-UniPathway"/>
</dbReference>
<dbReference type="InterPro" id="IPR001841">
    <property type="entry name" value="Znf_RING"/>
</dbReference>
<keyword evidence="8 14" id="KW-0863">Zinc-finger</keyword>
<comment type="pathway">
    <text evidence="3">Protein modification; protein ubiquitination.</text>
</comment>
<feature type="compositionally biased region" description="Pro residues" evidence="15">
    <location>
        <begin position="436"/>
        <end position="462"/>
    </location>
</feature>
<evidence type="ECO:0000313" key="18">
    <source>
        <dbReference type="Proteomes" id="UP000050790"/>
    </source>
</evidence>
<feature type="compositionally biased region" description="Basic residues" evidence="15">
    <location>
        <begin position="72"/>
        <end position="89"/>
    </location>
</feature>
<feature type="compositionally biased region" description="Low complexity" evidence="15">
    <location>
        <begin position="406"/>
        <end position="426"/>
    </location>
</feature>
<dbReference type="InterPro" id="IPR017907">
    <property type="entry name" value="Znf_RING_CS"/>
</dbReference>
<dbReference type="UniPathway" id="UPA00143"/>
<evidence type="ECO:0000256" key="11">
    <source>
        <dbReference type="ARBA" id="ARBA00023242"/>
    </source>
</evidence>
<evidence type="ECO:0000313" key="21">
    <source>
        <dbReference type="WBParaSite" id="SMRG1_69300.2"/>
    </source>
</evidence>
<evidence type="ECO:0000256" key="15">
    <source>
        <dbReference type="SAM" id="MobiDB-lite"/>
    </source>
</evidence>
<reference evidence="20 21" key="2">
    <citation type="submission" date="2023-11" db="UniProtKB">
        <authorList>
            <consortium name="WormBaseParasite"/>
        </authorList>
    </citation>
    <scope>IDENTIFICATION</scope>
</reference>
<proteinExistence type="inferred from homology"/>
<evidence type="ECO:0000313" key="19">
    <source>
        <dbReference type="Proteomes" id="UP000277204"/>
    </source>
</evidence>
<name>A0A183MJ62_9TREM</name>
<evidence type="ECO:0000259" key="16">
    <source>
        <dbReference type="PROSITE" id="PS50089"/>
    </source>
</evidence>
<dbReference type="Proteomes" id="UP000277204">
    <property type="component" value="Unassembled WGS sequence"/>
</dbReference>
<keyword evidence="11" id="KW-0539">Nucleus</keyword>
<dbReference type="GO" id="GO:0030155">
    <property type="term" value="P:regulation of cell adhesion"/>
    <property type="evidence" value="ECO:0007669"/>
    <property type="project" value="TreeGrafter"/>
</dbReference>
<dbReference type="AlphaFoldDB" id="A0A183MJ62"/>
<dbReference type="InterPro" id="IPR013083">
    <property type="entry name" value="Znf_RING/FYVE/PHD"/>
</dbReference>
<feature type="compositionally biased region" description="Polar residues" evidence="15">
    <location>
        <begin position="123"/>
        <end position="142"/>
    </location>
</feature>
<feature type="compositionally biased region" description="Basic residues" evidence="15">
    <location>
        <begin position="99"/>
        <end position="120"/>
    </location>
</feature>
<evidence type="ECO:0000256" key="3">
    <source>
        <dbReference type="ARBA" id="ARBA00004906"/>
    </source>
</evidence>
<dbReference type="WBParaSite" id="SMRG1_69300.1">
    <property type="protein sequence ID" value="SMRG1_69300.1"/>
    <property type="gene ID" value="SMRG1_69300"/>
</dbReference>
<dbReference type="InterPro" id="IPR040383">
    <property type="entry name" value="HAKAI/CBLL2"/>
</dbReference>
<dbReference type="EMBL" id="UZAI01017060">
    <property type="protein sequence ID" value="VDP19943.1"/>
    <property type="molecule type" value="Genomic_DNA"/>
</dbReference>
<evidence type="ECO:0000313" key="17">
    <source>
        <dbReference type="EMBL" id="VDP19943.1"/>
    </source>
</evidence>
<dbReference type="GO" id="GO:0005634">
    <property type="term" value="C:nucleus"/>
    <property type="evidence" value="ECO:0007669"/>
    <property type="project" value="UniProtKB-SubCell"/>
</dbReference>
<dbReference type="InterPro" id="IPR040380">
    <property type="entry name" value="HAKAI-like_RING-HC"/>
</dbReference>
<organism evidence="18 21">
    <name type="scientific">Schistosoma margrebowiei</name>
    <dbReference type="NCBI Taxonomy" id="48269"/>
    <lineage>
        <taxon>Eukaryota</taxon>
        <taxon>Metazoa</taxon>
        <taxon>Spiralia</taxon>
        <taxon>Lophotrochozoa</taxon>
        <taxon>Platyhelminthes</taxon>
        <taxon>Trematoda</taxon>
        <taxon>Digenea</taxon>
        <taxon>Strigeidida</taxon>
        <taxon>Schistosomatoidea</taxon>
        <taxon>Schistosomatidae</taxon>
        <taxon>Schistosoma</taxon>
    </lineage>
</organism>
<dbReference type="Pfam" id="PF18408">
    <property type="entry name" value="zf_Hakai"/>
    <property type="match status" value="1"/>
</dbReference>
<dbReference type="EC" id="2.3.2.27" evidence="4"/>
<keyword evidence="19" id="KW-1185">Reference proteome</keyword>
<evidence type="ECO:0000256" key="9">
    <source>
        <dbReference type="ARBA" id="ARBA00022786"/>
    </source>
</evidence>
<dbReference type="OrthoDB" id="547746at2759"/>
<dbReference type="GO" id="GO:0061630">
    <property type="term" value="F:ubiquitin protein ligase activity"/>
    <property type="evidence" value="ECO:0007669"/>
    <property type="project" value="UniProtKB-EC"/>
</dbReference>
<dbReference type="CDD" id="cd16508">
    <property type="entry name" value="RING-HC_HAKAI-like"/>
    <property type="match status" value="1"/>
</dbReference>
<dbReference type="WBParaSite" id="SMRG1_69300.2">
    <property type="protein sequence ID" value="SMRG1_69300.2"/>
    <property type="gene ID" value="SMRG1_69300"/>
</dbReference>
<dbReference type="Proteomes" id="UP000050790">
    <property type="component" value="Unassembled WGS sequence"/>
</dbReference>
<feature type="domain" description="RING-type" evidence="16">
    <location>
        <begin position="178"/>
        <end position="214"/>
    </location>
</feature>
<evidence type="ECO:0000256" key="1">
    <source>
        <dbReference type="ARBA" id="ARBA00000900"/>
    </source>
</evidence>
<evidence type="ECO:0000256" key="4">
    <source>
        <dbReference type="ARBA" id="ARBA00012483"/>
    </source>
</evidence>